<gene>
    <name evidence="2" type="ORF">ACFWR3_04925</name>
</gene>
<protein>
    <submittedName>
        <fullName evidence="2">Uncharacterized protein</fullName>
    </submittedName>
</protein>
<evidence type="ECO:0000313" key="2">
    <source>
        <dbReference type="EMBL" id="MFD3955413.1"/>
    </source>
</evidence>
<organism evidence="2 3">
    <name type="scientific">Streptomyces bacillaris</name>
    <dbReference type="NCBI Taxonomy" id="68179"/>
    <lineage>
        <taxon>Bacteria</taxon>
        <taxon>Bacillati</taxon>
        <taxon>Actinomycetota</taxon>
        <taxon>Actinomycetes</taxon>
        <taxon>Kitasatosporales</taxon>
        <taxon>Streptomycetaceae</taxon>
        <taxon>Streptomyces</taxon>
    </lineage>
</organism>
<comment type="caution">
    <text evidence="2">The sequence shown here is derived from an EMBL/GenBank/DDBJ whole genome shotgun (WGS) entry which is preliminary data.</text>
</comment>
<sequence length="383" mass="41773">MPPDQPLVTLQREGARITARASGAAASRAPDSDPEHERGYGHLTSPLRQRGLVCTVEYGLSDYFVHASLPDGSDVIISPPQEPSSEHPPGYPESWLVTRHRSDEPAAYEVIYDSEPDGPHAQHRGDVTRLLAAVDTRLDQLGVPPRPEPKRFAHDVAADAVLHRTGFVPAVEFGGEHYHRLPSAMTDPEEQRLVVTRAFDMLRADGFDVSCDPDLLEHDMPPPWIPETSLGDRLGFLAKHIQASTHTRDMVANLSEVTAPGDGVLQRVVEILDTTAEWWEGFGEPADHRYAQRLRTIAESLDSYAIELRAIRGDLADRHAVHPRKNRVRENQVAASTPAPPRVRAALAPSPTAAQRCASPALPATAAGVRPVPPARPSSAPGR</sequence>
<evidence type="ECO:0000313" key="3">
    <source>
        <dbReference type="Proteomes" id="UP001598300"/>
    </source>
</evidence>
<dbReference type="Proteomes" id="UP001598300">
    <property type="component" value="Unassembled WGS sequence"/>
</dbReference>
<evidence type="ECO:0000256" key="1">
    <source>
        <dbReference type="SAM" id="MobiDB-lite"/>
    </source>
</evidence>
<accession>A0ABW6DNP8</accession>
<proteinExistence type="predicted"/>
<dbReference type="RefSeq" id="WP_225681967.1">
    <property type="nucleotide sequence ID" value="NZ_JBEXKQ010000014.1"/>
</dbReference>
<feature type="region of interest" description="Disordered" evidence="1">
    <location>
        <begin position="15"/>
        <end position="43"/>
    </location>
</feature>
<name>A0ABW6DNP8_9ACTN</name>
<feature type="region of interest" description="Disordered" evidence="1">
    <location>
        <begin position="321"/>
        <end position="383"/>
    </location>
</feature>
<reference evidence="2 3" key="1">
    <citation type="submission" date="2024-09" db="EMBL/GenBank/DDBJ databases">
        <title>The Natural Products Discovery Center: Release of the First 8490 Sequenced Strains for Exploring Actinobacteria Biosynthetic Diversity.</title>
        <authorList>
            <person name="Kalkreuter E."/>
            <person name="Kautsar S.A."/>
            <person name="Yang D."/>
            <person name="Bader C.D."/>
            <person name="Teijaro C.N."/>
            <person name="Fluegel L."/>
            <person name="Davis C.M."/>
            <person name="Simpson J.R."/>
            <person name="Lauterbach L."/>
            <person name="Steele A.D."/>
            <person name="Gui C."/>
            <person name="Meng S."/>
            <person name="Li G."/>
            <person name="Viehrig K."/>
            <person name="Ye F."/>
            <person name="Su P."/>
            <person name="Kiefer A.F."/>
            <person name="Nichols A."/>
            <person name="Cepeda A.J."/>
            <person name="Yan W."/>
            <person name="Fan B."/>
            <person name="Jiang Y."/>
            <person name="Adhikari A."/>
            <person name="Zheng C.-J."/>
            <person name="Schuster L."/>
            <person name="Cowan T.M."/>
            <person name="Smanski M.J."/>
            <person name="Chevrette M.G."/>
            <person name="De Carvalho L.P.S."/>
            <person name="Shen B."/>
        </authorList>
    </citation>
    <scope>NUCLEOTIDE SEQUENCE [LARGE SCALE GENOMIC DNA]</scope>
    <source>
        <strain evidence="2 3">NPDC058584</strain>
    </source>
</reference>
<dbReference type="EMBL" id="JBHXPM010000003">
    <property type="protein sequence ID" value="MFD3955413.1"/>
    <property type="molecule type" value="Genomic_DNA"/>
</dbReference>
<feature type="compositionally biased region" description="Low complexity" evidence="1">
    <location>
        <begin position="16"/>
        <end position="29"/>
    </location>
</feature>
<feature type="compositionally biased region" description="Basic and acidic residues" evidence="1">
    <location>
        <begin position="30"/>
        <end position="40"/>
    </location>
</feature>
<dbReference type="GeneID" id="91294615"/>
<feature type="compositionally biased region" description="Low complexity" evidence="1">
    <location>
        <begin position="342"/>
        <end position="351"/>
    </location>
</feature>
<keyword evidence="3" id="KW-1185">Reference proteome</keyword>